<reference evidence="1 2" key="1">
    <citation type="submission" date="2013-11" db="EMBL/GenBank/DDBJ databases">
        <title>Opisthorchis viverrini - life in the bile duct.</title>
        <authorList>
            <person name="Young N.D."/>
            <person name="Nagarajan N."/>
            <person name="Lin S.J."/>
            <person name="Korhonen P.K."/>
            <person name="Jex A.R."/>
            <person name="Hall R.S."/>
            <person name="Safavi-Hemami H."/>
            <person name="Kaewkong W."/>
            <person name="Bertrand D."/>
            <person name="Gao S."/>
            <person name="Seet Q."/>
            <person name="Wongkham S."/>
            <person name="Teh B.T."/>
            <person name="Wongkham C."/>
            <person name="Intapan P.M."/>
            <person name="Maleewong W."/>
            <person name="Yang X."/>
            <person name="Hu M."/>
            <person name="Wang Z."/>
            <person name="Hofmann A."/>
            <person name="Sternberg P.W."/>
            <person name="Tan P."/>
            <person name="Wang J."/>
            <person name="Gasser R.B."/>
        </authorList>
    </citation>
    <scope>NUCLEOTIDE SEQUENCE [LARGE SCALE GENOMIC DNA]</scope>
</reference>
<dbReference type="EMBL" id="KL597305">
    <property type="protein sequence ID" value="KER19163.1"/>
    <property type="molecule type" value="Genomic_DNA"/>
</dbReference>
<accession>A0A074YX03</accession>
<dbReference type="Proteomes" id="UP000054324">
    <property type="component" value="Unassembled WGS sequence"/>
</dbReference>
<dbReference type="GeneID" id="20329803"/>
<keyword evidence="2" id="KW-1185">Reference proteome</keyword>
<name>A0A074YX03_OPIVI</name>
<feature type="non-terminal residue" evidence="1">
    <location>
        <position position="187"/>
    </location>
</feature>
<dbReference type="AlphaFoldDB" id="A0A074YX03"/>
<gene>
    <name evidence="1" type="ORF">T265_15638</name>
</gene>
<protein>
    <submittedName>
        <fullName evidence="1">Uncharacterized protein</fullName>
    </submittedName>
</protein>
<organism evidence="1 2">
    <name type="scientific">Opisthorchis viverrini</name>
    <name type="common">Southeast Asian liver fluke</name>
    <dbReference type="NCBI Taxonomy" id="6198"/>
    <lineage>
        <taxon>Eukaryota</taxon>
        <taxon>Metazoa</taxon>
        <taxon>Spiralia</taxon>
        <taxon>Lophotrochozoa</taxon>
        <taxon>Platyhelminthes</taxon>
        <taxon>Trematoda</taxon>
        <taxon>Digenea</taxon>
        <taxon>Opisthorchiida</taxon>
        <taxon>Opisthorchiata</taxon>
        <taxon>Opisthorchiidae</taxon>
        <taxon>Opisthorchis</taxon>
    </lineage>
</organism>
<dbReference type="CTD" id="20329803"/>
<proteinExistence type="predicted"/>
<evidence type="ECO:0000313" key="1">
    <source>
        <dbReference type="EMBL" id="KER19163.1"/>
    </source>
</evidence>
<dbReference type="KEGG" id="ovi:T265_15638"/>
<dbReference type="RefSeq" id="XP_009177091.1">
    <property type="nucleotide sequence ID" value="XM_009178827.1"/>
</dbReference>
<sequence>MTRRFPTPAVKNPSYSSKEDRRVRISHAVIIHTMRTQAIPEVAPKICFKLIDYSTYQQKKLQADGFLQSGYLLIYLNEEDFSGNLVQRHHNEFGIDLVAYVLTVSTSTFHWFTQSCTLGEVGVSTVPAQDNKIILVYRLECCDLISLCVGVLRRDGVGSYFEFIADPISAPVDMVVKIISLVPQNPV</sequence>
<evidence type="ECO:0000313" key="2">
    <source>
        <dbReference type="Proteomes" id="UP000054324"/>
    </source>
</evidence>